<proteinExistence type="predicted"/>
<keyword evidence="1" id="KW-0812">Transmembrane</keyword>
<feature type="transmembrane region" description="Helical" evidence="1">
    <location>
        <begin position="41"/>
        <end position="59"/>
    </location>
</feature>
<evidence type="ECO:0000256" key="1">
    <source>
        <dbReference type="SAM" id="Phobius"/>
    </source>
</evidence>
<feature type="transmembrane region" description="Helical" evidence="1">
    <location>
        <begin position="159"/>
        <end position="192"/>
    </location>
</feature>
<name>A0ABT4IF80_9EURY</name>
<sequence>MIEIPLAMPGLYTIGIAVAFIAIIIAFSAILREKDDIHKMIIIDLIEITGLVIIALIATDLAEALILPGLVVGVAEIMAVSELWLAKENLQRKHAAGKLDIEVMKTAPPIIGIMLAAYGIFLTGFSGGLIAALGLMIYFLGKNVDVPFAKIENAAGYAWALWVIAFLIFMIVPSQWFLAVMLAAVGIMLKVMAKMSLVGTMRGVE</sequence>
<comment type="caution">
    <text evidence="2">The sequence shown here is derived from an EMBL/GenBank/DDBJ whole genome shotgun (WGS) entry which is preliminary data.</text>
</comment>
<keyword evidence="3" id="KW-1185">Reference proteome</keyword>
<keyword evidence="1" id="KW-0472">Membrane</keyword>
<feature type="transmembrane region" description="Helical" evidence="1">
    <location>
        <begin position="65"/>
        <end position="85"/>
    </location>
</feature>
<evidence type="ECO:0000313" key="3">
    <source>
        <dbReference type="Proteomes" id="UP001141422"/>
    </source>
</evidence>
<dbReference type="InterPro" id="IPR019212">
    <property type="entry name" value="EhaG-like"/>
</dbReference>
<dbReference type="RefSeq" id="WP_268924608.1">
    <property type="nucleotide sequence ID" value="NZ_JAPTGB010000006.1"/>
</dbReference>
<dbReference type="Pfam" id="PF09878">
    <property type="entry name" value="EhaG"/>
    <property type="match status" value="1"/>
</dbReference>
<feature type="transmembrane region" description="Helical" evidence="1">
    <location>
        <begin position="6"/>
        <end position="29"/>
    </location>
</feature>
<gene>
    <name evidence="2" type="ORF">O0S10_04000</name>
</gene>
<organism evidence="2 3">
    <name type="scientific">Methanocorpusculum petauri</name>
    <dbReference type="NCBI Taxonomy" id="3002863"/>
    <lineage>
        <taxon>Archaea</taxon>
        <taxon>Methanobacteriati</taxon>
        <taxon>Methanobacteriota</taxon>
        <taxon>Stenosarchaea group</taxon>
        <taxon>Methanomicrobia</taxon>
        <taxon>Methanomicrobiales</taxon>
        <taxon>Methanocorpusculaceae</taxon>
        <taxon>Methanocorpusculum</taxon>
    </lineage>
</organism>
<dbReference type="EMBL" id="JAPTGB010000006">
    <property type="protein sequence ID" value="MCZ0860392.1"/>
    <property type="molecule type" value="Genomic_DNA"/>
</dbReference>
<feature type="transmembrane region" description="Helical" evidence="1">
    <location>
        <begin position="106"/>
        <end position="139"/>
    </location>
</feature>
<dbReference type="Proteomes" id="UP001141422">
    <property type="component" value="Unassembled WGS sequence"/>
</dbReference>
<accession>A0ABT4IF80</accession>
<evidence type="ECO:0000313" key="2">
    <source>
        <dbReference type="EMBL" id="MCZ0860392.1"/>
    </source>
</evidence>
<protein>
    <submittedName>
        <fullName evidence="2">DUF2105 family protein</fullName>
    </submittedName>
</protein>
<reference evidence="2" key="1">
    <citation type="submission" date="2022-12" db="EMBL/GenBank/DDBJ databases">
        <title>Isolation and characterisation of novel Methanocorpusculum spp. from native Australian herbivores indicates the genus is ancestrally host-associated.</title>
        <authorList>
            <person name="Volmer J.G."/>
            <person name="Soo R.M."/>
            <person name="Evans P.N."/>
            <person name="Hoedt E.C."/>
            <person name="Astorga Alsina A.L."/>
            <person name="Woodcroft B.J."/>
            <person name="Tyson G.W."/>
            <person name="Hugenholtz P."/>
            <person name="Morrison M."/>
        </authorList>
    </citation>
    <scope>NUCLEOTIDE SEQUENCE</scope>
    <source>
        <strain evidence="2">MG</strain>
    </source>
</reference>
<keyword evidence="1" id="KW-1133">Transmembrane helix</keyword>